<gene>
    <name evidence="1" type="ORF">A3G06_02670</name>
</gene>
<comment type="caution">
    <text evidence="1">The sequence shown here is derived from an EMBL/GenBank/DDBJ whole genome shotgun (WGS) entry which is preliminary data.</text>
</comment>
<sequence length="60" mass="6745">MRKLPNAKTAPHRLPVLWLLSGEEGLGYGEKDGKKTEEGKSARGDTEVVIKYKVIKFVKF</sequence>
<dbReference type="AlphaFoldDB" id="A0A1F6YAU6"/>
<evidence type="ECO:0000313" key="2">
    <source>
        <dbReference type="Proteomes" id="UP000176192"/>
    </source>
</evidence>
<protein>
    <submittedName>
        <fullName evidence="1">Uncharacterized protein</fullName>
    </submittedName>
</protein>
<proteinExistence type="predicted"/>
<reference evidence="1 2" key="1">
    <citation type="journal article" date="2016" name="Nat. Commun.">
        <title>Thousands of microbial genomes shed light on interconnected biogeochemical processes in an aquifer system.</title>
        <authorList>
            <person name="Anantharaman K."/>
            <person name="Brown C.T."/>
            <person name="Hug L.A."/>
            <person name="Sharon I."/>
            <person name="Castelle C.J."/>
            <person name="Probst A.J."/>
            <person name="Thomas B.C."/>
            <person name="Singh A."/>
            <person name="Wilkins M.J."/>
            <person name="Karaoz U."/>
            <person name="Brodie E.L."/>
            <person name="Williams K.H."/>
            <person name="Hubbard S.S."/>
            <person name="Banfield J.F."/>
        </authorList>
    </citation>
    <scope>NUCLEOTIDE SEQUENCE [LARGE SCALE GENOMIC DNA]</scope>
</reference>
<evidence type="ECO:0000313" key="1">
    <source>
        <dbReference type="EMBL" id="OGJ03472.1"/>
    </source>
</evidence>
<accession>A0A1F6YAU6</accession>
<dbReference type="Proteomes" id="UP000176192">
    <property type="component" value="Unassembled WGS sequence"/>
</dbReference>
<organism evidence="1 2">
    <name type="scientific">Candidatus Nomurabacteria bacterium RIFCSPLOWO2_12_FULL_46_14</name>
    <dbReference type="NCBI Taxonomy" id="1801797"/>
    <lineage>
        <taxon>Bacteria</taxon>
        <taxon>Candidatus Nomuraibacteriota</taxon>
    </lineage>
</organism>
<dbReference type="STRING" id="1801797.A3G06_02670"/>
<dbReference type="EMBL" id="MFVV01000018">
    <property type="protein sequence ID" value="OGJ03472.1"/>
    <property type="molecule type" value="Genomic_DNA"/>
</dbReference>
<name>A0A1F6YAU6_9BACT</name>